<sequence>MSTEKKAEIASASSCIIVPSNGTTTNHNPSPLPDNPEDEAIKEQLRNMSPEEYARREKALLWKLDKKLVPWMTILFTLSFLDRTNVGTAKLAGLTKDLHMSQYQFNIASTVFFVTYVAFEIPSNLVLKKFRPSRWIPAIVILWAIIQVCMGLVKTYGQLLALRLLLGLFECGLFPGISFFLSGWYKRKEASKRISLFFGGAVMAGAFGGILGYGLSRMKGVGGKAGWSWIFIIEGLLTLVAGILSPWLVQDWPDQETKFLTPLEKAMVLERLKADTGLASQGTFNLGVVKRAVLDWKSWLFMFAYIGVAMPIYSQSIFTPTIIASLGKWSTPQSLLLSTPPYVFAFITTMVTAYFSDKTGKRAVFLIFWSFMAVVGYILLITIPLSHPGGLYFAVFLTIGSIAPCIATTIVFAAGNFGNHYKKAVSMGMVFSLGNAGGIVSSQVYQSKYAPRYITAHAVTLAFCALTFVCAITLYFGLRRENARRDAQYGPVHDPDAPSPSSSTFLETGDGEGKNGVSAAPVRGKNTTWQEDLEDREYLERWGLTGMSKEEIIDLGDDHPGFRFMY</sequence>
<protein>
    <submittedName>
        <fullName evidence="1">Uncharacterized protein</fullName>
    </submittedName>
</protein>
<evidence type="ECO:0000313" key="1">
    <source>
        <dbReference type="EMBL" id="KAJ9094649.1"/>
    </source>
</evidence>
<evidence type="ECO:0000313" key="2">
    <source>
        <dbReference type="Proteomes" id="UP001241377"/>
    </source>
</evidence>
<comment type="caution">
    <text evidence="1">The sequence shown here is derived from an EMBL/GenBank/DDBJ whole genome shotgun (WGS) entry which is preliminary data.</text>
</comment>
<proteinExistence type="predicted"/>
<dbReference type="EMBL" id="JASBWR010000109">
    <property type="protein sequence ID" value="KAJ9094649.1"/>
    <property type="molecule type" value="Genomic_DNA"/>
</dbReference>
<accession>A0ACC2V6N7</accession>
<reference evidence="1" key="1">
    <citation type="submission" date="2023-04" db="EMBL/GenBank/DDBJ databases">
        <title>Draft Genome sequencing of Naganishia species isolated from polar environments using Oxford Nanopore Technology.</title>
        <authorList>
            <person name="Leo P."/>
            <person name="Venkateswaran K."/>
        </authorList>
    </citation>
    <scope>NUCLEOTIDE SEQUENCE</scope>
    <source>
        <strain evidence="1">MNA-CCFEE 5261</strain>
    </source>
</reference>
<dbReference type="Proteomes" id="UP001241377">
    <property type="component" value="Unassembled WGS sequence"/>
</dbReference>
<organism evidence="1 2">
    <name type="scientific">Naganishia cerealis</name>
    <dbReference type="NCBI Taxonomy" id="610337"/>
    <lineage>
        <taxon>Eukaryota</taxon>
        <taxon>Fungi</taxon>
        <taxon>Dikarya</taxon>
        <taxon>Basidiomycota</taxon>
        <taxon>Agaricomycotina</taxon>
        <taxon>Tremellomycetes</taxon>
        <taxon>Filobasidiales</taxon>
        <taxon>Filobasidiaceae</taxon>
        <taxon>Naganishia</taxon>
    </lineage>
</organism>
<name>A0ACC2V6N7_9TREE</name>
<gene>
    <name evidence="1" type="ORF">QFC19_007862</name>
</gene>
<keyword evidence="2" id="KW-1185">Reference proteome</keyword>